<dbReference type="GO" id="GO:0006351">
    <property type="term" value="P:DNA-templated transcription"/>
    <property type="evidence" value="ECO:0007669"/>
    <property type="project" value="InterPro"/>
</dbReference>
<dbReference type="GO" id="GO:0000981">
    <property type="term" value="F:DNA-binding transcription factor activity, RNA polymerase II-specific"/>
    <property type="evidence" value="ECO:0007669"/>
    <property type="project" value="InterPro"/>
</dbReference>
<reference evidence="5" key="1">
    <citation type="submission" date="2021-12" db="EMBL/GenBank/DDBJ databases">
        <authorList>
            <person name="Zaccaron A."/>
            <person name="Stergiopoulos I."/>
        </authorList>
    </citation>
    <scope>NUCLEOTIDE SEQUENCE</scope>
    <source>
        <strain evidence="5">Race5_Kim</strain>
    </source>
</reference>
<dbReference type="EMBL" id="CP090164">
    <property type="protein sequence ID" value="UJO14555.1"/>
    <property type="molecule type" value="Genomic_DNA"/>
</dbReference>
<dbReference type="PROSITE" id="PS00463">
    <property type="entry name" value="ZN2_CY6_FUNGAL_1"/>
    <property type="match status" value="1"/>
</dbReference>
<feature type="compositionally biased region" description="Polar residues" evidence="3">
    <location>
        <begin position="69"/>
        <end position="83"/>
    </location>
</feature>
<dbReference type="SMART" id="SM00066">
    <property type="entry name" value="GAL4"/>
    <property type="match status" value="1"/>
</dbReference>
<dbReference type="AlphaFoldDB" id="A0A9Q8LBR4"/>
<evidence type="ECO:0000256" key="3">
    <source>
        <dbReference type="SAM" id="MobiDB-lite"/>
    </source>
</evidence>
<dbReference type="Gene3D" id="4.10.240.10">
    <property type="entry name" value="Zn(2)-C6 fungal-type DNA-binding domain"/>
    <property type="match status" value="1"/>
</dbReference>
<dbReference type="InterPro" id="IPR036864">
    <property type="entry name" value="Zn2-C6_fun-type_DNA-bd_sf"/>
</dbReference>
<dbReference type="InterPro" id="IPR001138">
    <property type="entry name" value="Zn2Cys6_DnaBD"/>
</dbReference>
<proteinExistence type="predicted"/>
<evidence type="ECO:0000256" key="2">
    <source>
        <dbReference type="ARBA" id="ARBA00023242"/>
    </source>
</evidence>
<dbReference type="CDD" id="cd12148">
    <property type="entry name" value="fungal_TF_MHR"/>
    <property type="match status" value="1"/>
</dbReference>
<dbReference type="GO" id="GO:0001080">
    <property type="term" value="P:nitrogen catabolite activation of transcription from RNA polymerase II promoter"/>
    <property type="evidence" value="ECO:0007669"/>
    <property type="project" value="TreeGrafter"/>
</dbReference>
<dbReference type="KEGG" id="ffu:CLAFUR5_03375"/>
<dbReference type="Proteomes" id="UP000756132">
    <property type="component" value="Chromosome 2"/>
</dbReference>
<dbReference type="PROSITE" id="PS50048">
    <property type="entry name" value="ZN2_CY6_FUNGAL_2"/>
    <property type="match status" value="1"/>
</dbReference>
<keyword evidence="1" id="KW-0479">Metal-binding</keyword>
<evidence type="ECO:0000313" key="6">
    <source>
        <dbReference type="Proteomes" id="UP000756132"/>
    </source>
</evidence>
<dbReference type="GO" id="GO:0008270">
    <property type="term" value="F:zinc ion binding"/>
    <property type="evidence" value="ECO:0007669"/>
    <property type="project" value="InterPro"/>
</dbReference>
<dbReference type="PANTHER" id="PTHR31668">
    <property type="entry name" value="GLUCOSE TRANSPORT TRANSCRIPTION REGULATOR RGT1-RELATED-RELATED"/>
    <property type="match status" value="1"/>
</dbReference>
<dbReference type="GO" id="GO:0003677">
    <property type="term" value="F:DNA binding"/>
    <property type="evidence" value="ECO:0007669"/>
    <property type="project" value="InterPro"/>
</dbReference>
<dbReference type="Pfam" id="PF04082">
    <property type="entry name" value="Fungal_trans"/>
    <property type="match status" value="1"/>
</dbReference>
<name>A0A9Q8LBR4_PASFU</name>
<keyword evidence="2" id="KW-0539">Nucleus</keyword>
<dbReference type="InterPro" id="IPR007219">
    <property type="entry name" value="XnlR_reg_dom"/>
</dbReference>
<accession>A0A9Q8LBR4</accession>
<feature type="region of interest" description="Disordered" evidence="3">
    <location>
        <begin position="1"/>
        <end position="25"/>
    </location>
</feature>
<dbReference type="RefSeq" id="XP_047758921.1">
    <property type="nucleotide sequence ID" value="XM_047902523.1"/>
</dbReference>
<protein>
    <submittedName>
        <fullName evidence="5">Transcriptional activator protein DAL81</fullName>
    </submittedName>
</protein>
<dbReference type="GO" id="GO:0005634">
    <property type="term" value="C:nucleus"/>
    <property type="evidence" value="ECO:0007669"/>
    <property type="project" value="TreeGrafter"/>
</dbReference>
<reference evidence="5" key="2">
    <citation type="journal article" date="2022" name="Microb. Genom.">
        <title>A chromosome-scale genome assembly of the tomato pathogen Cladosporium fulvum reveals a compartmentalized genome architecture and the presence of a dispensable chromosome.</title>
        <authorList>
            <person name="Zaccaron A.Z."/>
            <person name="Chen L.H."/>
            <person name="Samaras A."/>
            <person name="Stergiopoulos I."/>
        </authorList>
    </citation>
    <scope>NUCLEOTIDE SEQUENCE</scope>
    <source>
        <strain evidence="5">Race5_Kim</strain>
    </source>
</reference>
<dbReference type="GeneID" id="71983253"/>
<feature type="compositionally biased region" description="Acidic residues" evidence="3">
    <location>
        <begin position="365"/>
        <end position="385"/>
    </location>
</feature>
<evidence type="ECO:0000259" key="4">
    <source>
        <dbReference type="PROSITE" id="PS50048"/>
    </source>
</evidence>
<organism evidence="5 6">
    <name type="scientific">Passalora fulva</name>
    <name type="common">Tomato leaf mold</name>
    <name type="synonym">Cladosporium fulvum</name>
    <dbReference type="NCBI Taxonomy" id="5499"/>
    <lineage>
        <taxon>Eukaryota</taxon>
        <taxon>Fungi</taxon>
        <taxon>Dikarya</taxon>
        <taxon>Ascomycota</taxon>
        <taxon>Pezizomycotina</taxon>
        <taxon>Dothideomycetes</taxon>
        <taxon>Dothideomycetidae</taxon>
        <taxon>Mycosphaerellales</taxon>
        <taxon>Mycosphaerellaceae</taxon>
        <taxon>Fulvia</taxon>
    </lineage>
</organism>
<dbReference type="OrthoDB" id="2264294at2759"/>
<feature type="region of interest" description="Disordered" evidence="3">
    <location>
        <begin position="62"/>
        <end position="103"/>
    </location>
</feature>
<evidence type="ECO:0000256" key="1">
    <source>
        <dbReference type="ARBA" id="ARBA00022723"/>
    </source>
</evidence>
<sequence length="677" mass="75649">MSAFKPGLPAARPTQDQAGTKRSRPCDACRRRKSKCVTEHGYSMCVLCKFHNQACKYEEAPQPRKRSAAQGSAGSTAESQPPSKRSRTIHIRPGTGVEEYDTLPGPSLLKRTLGLQNSHHSEYVGPNAIPDVYGGQRLERYDGESDDHSQPEAEHIRFVHPSAAFRIIPDIRTPGYDQERSDIDEIEKTAAGHGPELVQLYFRIVHPSFPILHKEVFIEKYGRSFCEFAPPLLAAVYLLASSYWAYSEALAAVRRIDTDRLQVLAFNALQNTMRRPKLSTIQAGLLLSQYQKAFMGPVPNEQRDRLTVQLVNIAHGLGIHLDSSQWDIPDWEVGVRRRIGWGLYMQDKFSALLESRPSLISHEEWDVEPLSEEDFPETTEDDTEGSSEVGRGRLVYTHMADLSAILADILSTLFSARGCRAIDSSINRLAASLEQIKPLQIRLKDWSLTLPESLKMDSAASMKLSSVGYLRLAYLTIEVCIHRVLIRALATTEYLDPTMVQVVRVAAKERLSNATDFVQRLQAQHLLSFWYFPSAKCCALIYAFGQALQDTAQTEEERAQYSTKLKEFKWTLKVNSEAGASFMKQALAFISQPVRITSQHVDHSSVTTSPVSMGFAVQGTEASPAQQWFPHPTTNGSIPYGPLHGDYSLDHTGFPDPNAMFVHLPNDLDGSWLPGMS</sequence>
<dbReference type="SUPFAM" id="SSF57701">
    <property type="entry name" value="Zn2/Cys6 DNA-binding domain"/>
    <property type="match status" value="1"/>
</dbReference>
<dbReference type="InterPro" id="IPR050797">
    <property type="entry name" value="Carb_Metab_Trans_Reg"/>
</dbReference>
<keyword evidence="6" id="KW-1185">Reference proteome</keyword>
<dbReference type="PANTHER" id="PTHR31668:SF4">
    <property type="entry name" value="TRANSCRIPTIONAL ACTIVATOR PROTEIN DAL81"/>
    <property type="match status" value="1"/>
</dbReference>
<evidence type="ECO:0000313" key="5">
    <source>
        <dbReference type="EMBL" id="UJO14555.1"/>
    </source>
</evidence>
<dbReference type="SMART" id="SM00906">
    <property type="entry name" value="Fungal_trans"/>
    <property type="match status" value="1"/>
</dbReference>
<feature type="region of interest" description="Disordered" evidence="3">
    <location>
        <begin position="365"/>
        <end position="388"/>
    </location>
</feature>
<gene>
    <name evidence="5" type="ORF">CLAFUR5_03375</name>
</gene>
<feature type="domain" description="Zn(2)-C6 fungal-type" evidence="4">
    <location>
        <begin position="25"/>
        <end position="57"/>
    </location>
</feature>
<dbReference type="CDD" id="cd00067">
    <property type="entry name" value="GAL4"/>
    <property type="match status" value="1"/>
</dbReference>